<protein>
    <recommendedName>
        <fullName evidence="3">N-acetyltransferase domain-containing protein</fullName>
    </recommendedName>
</protein>
<keyword evidence="2" id="KW-1133">Transmembrane helix</keyword>
<dbReference type="AlphaFoldDB" id="A0A9P8NI81"/>
<dbReference type="PROSITE" id="PS51186">
    <property type="entry name" value="GNAT"/>
    <property type="match status" value="1"/>
</dbReference>
<evidence type="ECO:0000256" key="2">
    <source>
        <dbReference type="SAM" id="Phobius"/>
    </source>
</evidence>
<dbReference type="SUPFAM" id="SSF55729">
    <property type="entry name" value="Acyl-CoA N-acyltransferases (Nat)"/>
    <property type="match status" value="1"/>
</dbReference>
<organism evidence="4 5">
    <name type="scientific">Aspergillus fumigatus</name>
    <name type="common">Neosartorya fumigata</name>
    <dbReference type="NCBI Taxonomy" id="746128"/>
    <lineage>
        <taxon>Eukaryota</taxon>
        <taxon>Fungi</taxon>
        <taxon>Dikarya</taxon>
        <taxon>Ascomycota</taxon>
        <taxon>Pezizomycotina</taxon>
        <taxon>Eurotiomycetes</taxon>
        <taxon>Eurotiomycetidae</taxon>
        <taxon>Eurotiales</taxon>
        <taxon>Aspergillaceae</taxon>
        <taxon>Aspergillus</taxon>
        <taxon>Aspergillus subgen. Fumigati</taxon>
    </lineage>
</organism>
<dbReference type="Pfam" id="PF00583">
    <property type="entry name" value="Acetyltransf_1"/>
    <property type="match status" value="1"/>
</dbReference>
<evidence type="ECO:0000256" key="1">
    <source>
        <dbReference type="SAM" id="MobiDB-lite"/>
    </source>
</evidence>
<evidence type="ECO:0000259" key="3">
    <source>
        <dbReference type="PROSITE" id="PS51186"/>
    </source>
</evidence>
<feature type="region of interest" description="Disordered" evidence="1">
    <location>
        <begin position="1"/>
        <end position="27"/>
    </location>
</feature>
<sequence>MSPTTTTTTTSITSTTKQDASQDLPQDIPDLQTYRATTKEDLIPGLRLIADSIAQQRQTAAHALIFHPFWLSAMAALIAIVYKALYTDSSDLPLIGTTSAGCVMAGLLVVRGLTGGYIEEAERVGKGEWLLPSRTNPKERGQGEEQEILVTKFGERIIGVVVLRGVPVPAGEKKVKMTGVIWAWTVERRYRGKGVGAGLLEEAVEMCRQKGWEGPVFDEEHANAKRVLPGLFNGEFERREKWARGVLEGVKNRME</sequence>
<gene>
    <name evidence="4" type="ORF">KXV57_006445</name>
</gene>
<dbReference type="OMA" id="MDQESAM"/>
<feature type="domain" description="N-acetyltransferase" evidence="3">
    <location>
        <begin position="108"/>
        <end position="255"/>
    </location>
</feature>
<feature type="transmembrane region" description="Helical" evidence="2">
    <location>
        <begin position="64"/>
        <end position="86"/>
    </location>
</feature>
<dbReference type="GO" id="GO:0016747">
    <property type="term" value="F:acyltransferase activity, transferring groups other than amino-acyl groups"/>
    <property type="evidence" value="ECO:0007669"/>
    <property type="project" value="InterPro"/>
</dbReference>
<dbReference type="EMBL" id="JAIBSC010000047">
    <property type="protein sequence ID" value="KAH1904331.1"/>
    <property type="molecule type" value="Genomic_DNA"/>
</dbReference>
<dbReference type="InterPro" id="IPR016181">
    <property type="entry name" value="Acyl_CoA_acyltransferase"/>
</dbReference>
<name>A0A9P8NI81_ASPFM</name>
<dbReference type="Gene3D" id="3.40.630.30">
    <property type="match status" value="1"/>
</dbReference>
<keyword evidence="2" id="KW-0472">Membrane</keyword>
<feature type="transmembrane region" description="Helical" evidence="2">
    <location>
        <begin position="92"/>
        <end position="113"/>
    </location>
</feature>
<accession>A0A9P8NI81</accession>
<comment type="caution">
    <text evidence="4">The sequence shown here is derived from an EMBL/GenBank/DDBJ whole genome shotgun (WGS) entry which is preliminary data.</text>
</comment>
<keyword evidence="2" id="KW-0812">Transmembrane</keyword>
<evidence type="ECO:0000313" key="5">
    <source>
        <dbReference type="Proteomes" id="UP000813423"/>
    </source>
</evidence>
<dbReference type="InterPro" id="IPR000182">
    <property type="entry name" value="GNAT_dom"/>
</dbReference>
<dbReference type="Proteomes" id="UP000813423">
    <property type="component" value="Unassembled WGS sequence"/>
</dbReference>
<reference evidence="4" key="1">
    <citation type="submission" date="2021-08" db="EMBL/GenBank/DDBJ databases">
        <title>Global Aspergillus fumigatus from environmental and clinical sources.</title>
        <authorList>
            <person name="Barber A."/>
            <person name="Sae-Ong T."/>
        </authorList>
    </citation>
    <scope>NUCLEOTIDE SEQUENCE</scope>
    <source>
        <strain evidence="4">NRZ-2016-071</strain>
    </source>
</reference>
<dbReference type="CDD" id="cd04301">
    <property type="entry name" value="NAT_SF"/>
    <property type="match status" value="1"/>
</dbReference>
<evidence type="ECO:0000313" key="4">
    <source>
        <dbReference type="EMBL" id="KAH1904331.1"/>
    </source>
</evidence>
<feature type="compositionally biased region" description="Low complexity" evidence="1">
    <location>
        <begin position="1"/>
        <end position="16"/>
    </location>
</feature>
<proteinExistence type="predicted"/>